<dbReference type="PANTHER" id="PTHR19328:SF75">
    <property type="entry name" value="ALDOSE SUGAR DEHYDROGENASE YLII"/>
    <property type="match status" value="1"/>
</dbReference>
<protein>
    <recommendedName>
        <fullName evidence="1">Glucose/Sorbosone dehydrogenase domain-containing protein</fullName>
    </recommendedName>
</protein>
<gene>
    <name evidence="2" type="ORF">LCGC14_0900220</name>
</gene>
<dbReference type="EMBL" id="LAZR01002929">
    <property type="protein sequence ID" value="KKN23903.1"/>
    <property type="molecule type" value="Genomic_DNA"/>
</dbReference>
<dbReference type="InterPro" id="IPR011041">
    <property type="entry name" value="Quinoprot_gluc/sorb_DH_b-prop"/>
</dbReference>
<feature type="domain" description="Glucose/Sorbosone dehydrogenase" evidence="1">
    <location>
        <begin position="42"/>
        <end position="417"/>
    </location>
</feature>
<dbReference type="AlphaFoldDB" id="A0A0F9S3J3"/>
<dbReference type="Pfam" id="PF07995">
    <property type="entry name" value="GSDH"/>
    <property type="match status" value="1"/>
</dbReference>
<comment type="caution">
    <text evidence="2">The sequence shown here is derived from an EMBL/GenBank/DDBJ whole genome shotgun (WGS) entry which is preliminary data.</text>
</comment>
<organism evidence="2">
    <name type="scientific">marine sediment metagenome</name>
    <dbReference type="NCBI Taxonomy" id="412755"/>
    <lineage>
        <taxon>unclassified sequences</taxon>
        <taxon>metagenomes</taxon>
        <taxon>ecological metagenomes</taxon>
    </lineage>
</organism>
<dbReference type="InterPro" id="IPR011042">
    <property type="entry name" value="6-blade_b-propeller_TolB-like"/>
</dbReference>
<dbReference type="Gene3D" id="2.120.10.30">
    <property type="entry name" value="TolB, C-terminal domain"/>
    <property type="match status" value="1"/>
</dbReference>
<accession>A0A0F9S3J3</accession>
<dbReference type="InterPro" id="IPR012938">
    <property type="entry name" value="Glc/Sorbosone_DH"/>
</dbReference>
<sequence length="435" mass="47986">MLTKNSFLGRLALSACLALGAVTAASALEVKLEEYVTGVNAPLAMVQPAGDDRKFVIEQFGRVKIIDKDGNLLPTPFLDIRNKIVTQFHDFDERGLLGLAFHPDFATNGKFYVAYSANTNFQGDLGKMFWWDHTNTVEEYTVSADDPNMADRNSGRIITEIDWPQFNHNGHWIGFGPDKMLYISTGDGGYANDWGIGHNVTDGNGQDLSDLHGKILRIDVNDGSDGNNYSIPEDNPFVDNDEAAPEIWAYGMRNPWRCSFDTEDGRLFCGDVQQNSYEEQDIIVKGGNYGWRRKEGSKCFDYQAPDNHPETCDEEGLIDPIIEYANCTAQPSGCKGISNTGGYVYRGANADWQGKYIFGDWSKSFASMDGQIFVGTEADDGTWSMEVANVANMDGKTPYILAFAQDAEGEVYALTSVTTGPNGTLDTIYKIVPAN</sequence>
<dbReference type="SUPFAM" id="SSF50952">
    <property type="entry name" value="Soluble quinoprotein glucose dehydrogenase"/>
    <property type="match status" value="1"/>
</dbReference>
<dbReference type="PANTHER" id="PTHR19328">
    <property type="entry name" value="HEDGEHOG-INTERACTING PROTEIN"/>
    <property type="match status" value="1"/>
</dbReference>
<proteinExistence type="predicted"/>
<name>A0A0F9S3J3_9ZZZZ</name>
<evidence type="ECO:0000313" key="2">
    <source>
        <dbReference type="EMBL" id="KKN23903.1"/>
    </source>
</evidence>
<reference evidence="2" key="1">
    <citation type="journal article" date="2015" name="Nature">
        <title>Complex archaea that bridge the gap between prokaryotes and eukaryotes.</title>
        <authorList>
            <person name="Spang A."/>
            <person name="Saw J.H."/>
            <person name="Jorgensen S.L."/>
            <person name="Zaremba-Niedzwiedzka K."/>
            <person name="Martijn J."/>
            <person name="Lind A.E."/>
            <person name="van Eijk R."/>
            <person name="Schleper C."/>
            <person name="Guy L."/>
            <person name="Ettema T.J."/>
        </authorList>
    </citation>
    <scope>NUCLEOTIDE SEQUENCE</scope>
</reference>
<evidence type="ECO:0000259" key="1">
    <source>
        <dbReference type="Pfam" id="PF07995"/>
    </source>
</evidence>